<sequence length="99" mass="10757">MVYRGVRAVQQGLIQWSTLPSSLATREDLEALRQCFPLAPAWGQASAQGGGNVSTQETTPTVQAPTAVIADRGTDEVQTSKPKRRVRPSSRVMGPEWVH</sequence>
<accession>B6SJW4</accession>
<dbReference type="EMBL" id="EU953029">
    <property type="protein sequence ID" value="ACG25147.1"/>
    <property type="molecule type" value="mRNA"/>
</dbReference>
<dbReference type="AlphaFoldDB" id="B6SJW4"/>
<organism evidence="2">
    <name type="scientific">Zea mays</name>
    <name type="common">Maize</name>
    <dbReference type="NCBI Taxonomy" id="4577"/>
    <lineage>
        <taxon>Eukaryota</taxon>
        <taxon>Viridiplantae</taxon>
        <taxon>Streptophyta</taxon>
        <taxon>Embryophyta</taxon>
        <taxon>Tracheophyta</taxon>
        <taxon>Spermatophyta</taxon>
        <taxon>Magnoliopsida</taxon>
        <taxon>Liliopsida</taxon>
        <taxon>Poales</taxon>
        <taxon>Poaceae</taxon>
        <taxon>PACMAD clade</taxon>
        <taxon>Panicoideae</taxon>
        <taxon>Andropogonodae</taxon>
        <taxon>Andropogoneae</taxon>
        <taxon>Tripsacinae</taxon>
        <taxon>Zea</taxon>
    </lineage>
</organism>
<proteinExistence type="evidence at transcript level"/>
<evidence type="ECO:0000256" key="1">
    <source>
        <dbReference type="SAM" id="MobiDB-lite"/>
    </source>
</evidence>
<feature type="compositionally biased region" description="Polar residues" evidence="1">
    <location>
        <begin position="53"/>
        <end position="64"/>
    </location>
</feature>
<evidence type="ECO:0000313" key="2">
    <source>
        <dbReference type="EMBL" id="ACG25147.1"/>
    </source>
</evidence>
<protein>
    <submittedName>
        <fullName evidence="2">Uncharacterized protein</fullName>
    </submittedName>
</protein>
<name>B6SJW4_MAIZE</name>
<reference evidence="2" key="1">
    <citation type="journal article" date="2009" name="Plant Mol. Biol.">
        <title>Insights into corn genes derived from large-scale cDNA sequencing.</title>
        <authorList>
            <person name="Alexandrov N.N."/>
            <person name="Brover V.V."/>
            <person name="Freidin S."/>
            <person name="Troukhan M.E."/>
            <person name="Tatarinova T.V."/>
            <person name="Zhang H."/>
            <person name="Swaller T.J."/>
            <person name="Lu Y.P."/>
            <person name="Bouck J."/>
            <person name="Flavell R.B."/>
            <person name="Feldmann K.A."/>
        </authorList>
    </citation>
    <scope>NUCLEOTIDE SEQUENCE</scope>
</reference>
<feature type="region of interest" description="Disordered" evidence="1">
    <location>
        <begin position="43"/>
        <end position="99"/>
    </location>
</feature>
<dbReference type="EMBL" id="EU954145">
    <property type="protein sequence ID" value="ACG26263.1"/>
    <property type="molecule type" value="mRNA"/>
</dbReference>